<proteinExistence type="predicted"/>
<evidence type="ECO:0000313" key="2">
    <source>
        <dbReference type="Proteomes" id="UP000828390"/>
    </source>
</evidence>
<dbReference type="EMBL" id="JAIWYP010000005">
    <property type="protein sequence ID" value="KAH3817601.1"/>
    <property type="molecule type" value="Genomic_DNA"/>
</dbReference>
<name>A0A9D4GLG9_DREPO</name>
<dbReference type="AlphaFoldDB" id="A0A9D4GLG9"/>
<reference evidence="1" key="1">
    <citation type="journal article" date="2019" name="bioRxiv">
        <title>The Genome of the Zebra Mussel, Dreissena polymorpha: A Resource for Invasive Species Research.</title>
        <authorList>
            <person name="McCartney M.A."/>
            <person name="Auch B."/>
            <person name="Kono T."/>
            <person name="Mallez S."/>
            <person name="Zhang Y."/>
            <person name="Obille A."/>
            <person name="Becker A."/>
            <person name="Abrahante J.E."/>
            <person name="Garbe J."/>
            <person name="Badalamenti J.P."/>
            <person name="Herman A."/>
            <person name="Mangelson H."/>
            <person name="Liachko I."/>
            <person name="Sullivan S."/>
            <person name="Sone E.D."/>
            <person name="Koren S."/>
            <person name="Silverstein K.A.T."/>
            <person name="Beckman K.B."/>
            <person name="Gohl D.M."/>
        </authorList>
    </citation>
    <scope>NUCLEOTIDE SEQUENCE</scope>
    <source>
        <strain evidence="1">Duluth1</strain>
        <tissue evidence="1">Whole animal</tissue>
    </source>
</reference>
<comment type="caution">
    <text evidence="1">The sequence shown here is derived from an EMBL/GenBank/DDBJ whole genome shotgun (WGS) entry which is preliminary data.</text>
</comment>
<organism evidence="1 2">
    <name type="scientific">Dreissena polymorpha</name>
    <name type="common">Zebra mussel</name>
    <name type="synonym">Mytilus polymorpha</name>
    <dbReference type="NCBI Taxonomy" id="45954"/>
    <lineage>
        <taxon>Eukaryota</taxon>
        <taxon>Metazoa</taxon>
        <taxon>Spiralia</taxon>
        <taxon>Lophotrochozoa</taxon>
        <taxon>Mollusca</taxon>
        <taxon>Bivalvia</taxon>
        <taxon>Autobranchia</taxon>
        <taxon>Heteroconchia</taxon>
        <taxon>Euheterodonta</taxon>
        <taxon>Imparidentia</taxon>
        <taxon>Neoheterodontei</taxon>
        <taxon>Myida</taxon>
        <taxon>Dreissenoidea</taxon>
        <taxon>Dreissenidae</taxon>
        <taxon>Dreissena</taxon>
    </lineage>
</organism>
<gene>
    <name evidence="1" type="ORF">DPMN_119140</name>
</gene>
<sequence>MEANVKLQKHKAILENINESVTIQAADIKWIKKHLKTLDEEFKPILKKNEANCEAISNKPVPEVNSKVVVNTKKSRSHGDITDLLVTSANDITIDGVLSPLQELVLTAFGEIQNGGGQIKEVTHECMAIYIRFPTLKCWLEFHLRYLNGKIDSYFEPIQQHLRTYLGYEDLELTVDIYEEDFKANVQSIVFQLEAATDVNDDPCFAKQPSYSGSDGAKTEAKSIDSDEKPTVKVIVDHTPTGSSHRAKYQIRTNGTAGIEETEDFTLDADESMENIQMFWNTPDSDFATVATDAADVVAVATLL</sequence>
<evidence type="ECO:0000313" key="1">
    <source>
        <dbReference type="EMBL" id="KAH3817601.1"/>
    </source>
</evidence>
<reference evidence="1" key="2">
    <citation type="submission" date="2020-11" db="EMBL/GenBank/DDBJ databases">
        <authorList>
            <person name="McCartney M.A."/>
            <person name="Auch B."/>
            <person name="Kono T."/>
            <person name="Mallez S."/>
            <person name="Becker A."/>
            <person name="Gohl D.M."/>
            <person name="Silverstein K.A.T."/>
            <person name="Koren S."/>
            <person name="Bechman K.B."/>
            <person name="Herman A."/>
            <person name="Abrahante J.E."/>
            <person name="Garbe J."/>
        </authorList>
    </citation>
    <scope>NUCLEOTIDE SEQUENCE</scope>
    <source>
        <strain evidence="1">Duluth1</strain>
        <tissue evidence="1">Whole animal</tissue>
    </source>
</reference>
<protein>
    <submittedName>
        <fullName evidence="1">Uncharacterized protein</fullName>
    </submittedName>
</protein>
<keyword evidence="2" id="KW-1185">Reference proteome</keyword>
<accession>A0A9D4GLG9</accession>
<dbReference type="Proteomes" id="UP000828390">
    <property type="component" value="Unassembled WGS sequence"/>
</dbReference>